<evidence type="ECO:0000313" key="11">
    <source>
        <dbReference type="EMBL" id="KAJ3122583.1"/>
    </source>
</evidence>
<keyword evidence="12" id="KW-1185">Reference proteome</keyword>
<gene>
    <name evidence="11" type="ORF">HK100_011908</name>
</gene>
<keyword evidence="5" id="KW-0378">Hydrolase</keyword>
<feature type="active site" description="Proton donor" evidence="8">
    <location>
        <position position="285"/>
    </location>
</feature>
<dbReference type="InterPro" id="IPR029018">
    <property type="entry name" value="Hex-like_dom2"/>
</dbReference>
<dbReference type="SUPFAM" id="SSF51445">
    <property type="entry name" value="(Trans)glycosidases"/>
    <property type="match status" value="1"/>
</dbReference>
<evidence type="ECO:0000256" key="2">
    <source>
        <dbReference type="ARBA" id="ARBA00006285"/>
    </source>
</evidence>
<dbReference type="Gene3D" id="3.30.379.10">
    <property type="entry name" value="Chitobiase/beta-hexosaminidase domain 2-like"/>
    <property type="match status" value="1"/>
</dbReference>
<proteinExistence type="inferred from homology"/>
<organism evidence="11 12">
    <name type="scientific">Physocladia obscura</name>
    <dbReference type="NCBI Taxonomy" id="109957"/>
    <lineage>
        <taxon>Eukaryota</taxon>
        <taxon>Fungi</taxon>
        <taxon>Fungi incertae sedis</taxon>
        <taxon>Chytridiomycota</taxon>
        <taxon>Chytridiomycota incertae sedis</taxon>
        <taxon>Chytridiomycetes</taxon>
        <taxon>Chytridiales</taxon>
        <taxon>Chytriomycetaceae</taxon>
        <taxon>Physocladia</taxon>
    </lineage>
</organism>
<dbReference type="InterPro" id="IPR029019">
    <property type="entry name" value="HEX_eukaryotic_N"/>
</dbReference>
<evidence type="ECO:0000256" key="5">
    <source>
        <dbReference type="ARBA" id="ARBA00022801"/>
    </source>
</evidence>
<dbReference type="InterPro" id="IPR015883">
    <property type="entry name" value="Glyco_hydro_20_cat"/>
</dbReference>
<reference evidence="11" key="1">
    <citation type="submission" date="2020-05" db="EMBL/GenBank/DDBJ databases">
        <title>Phylogenomic resolution of chytrid fungi.</title>
        <authorList>
            <person name="Stajich J.E."/>
            <person name="Amses K."/>
            <person name="Simmons R."/>
            <person name="Seto K."/>
            <person name="Myers J."/>
            <person name="Bonds A."/>
            <person name="Quandt C.A."/>
            <person name="Barry K."/>
            <person name="Liu P."/>
            <person name="Grigoriev I."/>
            <person name="Longcore J.E."/>
            <person name="James T.Y."/>
        </authorList>
    </citation>
    <scope>NUCLEOTIDE SEQUENCE</scope>
    <source>
        <strain evidence="11">JEL0513</strain>
    </source>
</reference>
<dbReference type="InterPro" id="IPR017853">
    <property type="entry name" value="GH"/>
</dbReference>
<evidence type="ECO:0000256" key="4">
    <source>
        <dbReference type="ARBA" id="ARBA00022729"/>
    </source>
</evidence>
<dbReference type="GO" id="GO:0030203">
    <property type="term" value="P:glycosaminoglycan metabolic process"/>
    <property type="evidence" value="ECO:0007669"/>
    <property type="project" value="TreeGrafter"/>
</dbReference>
<evidence type="ECO:0000259" key="9">
    <source>
        <dbReference type="Pfam" id="PF00728"/>
    </source>
</evidence>
<dbReference type="GO" id="GO:0004563">
    <property type="term" value="F:beta-N-acetylhexosaminidase activity"/>
    <property type="evidence" value="ECO:0007669"/>
    <property type="project" value="UniProtKB-EC"/>
</dbReference>
<dbReference type="FunFam" id="3.20.20.80:FF:000063">
    <property type="entry name" value="Beta-hexosaminidase"/>
    <property type="match status" value="1"/>
</dbReference>
<dbReference type="EMBL" id="JADGJH010000796">
    <property type="protein sequence ID" value="KAJ3122583.1"/>
    <property type="molecule type" value="Genomic_DNA"/>
</dbReference>
<keyword evidence="6" id="KW-0325">Glycoprotein</keyword>
<comment type="caution">
    <text evidence="11">The sequence shown here is derived from an EMBL/GenBank/DDBJ whole genome shotgun (WGS) entry which is preliminary data.</text>
</comment>
<evidence type="ECO:0000256" key="8">
    <source>
        <dbReference type="PIRSR" id="PIRSR001093-1"/>
    </source>
</evidence>
<evidence type="ECO:0000256" key="3">
    <source>
        <dbReference type="ARBA" id="ARBA00012663"/>
    </source>
</evidence>
<dbReference type="SUPFAM" id="SSF55545">
    <property type="entry name" value="beta-N-acetylhexosaminidase-like domain"/>
    <property type="match status" value="1"/>
</dbReference>
<evidence type="ECO:0000313" key="12">
    <source>
        <dbReference type="Proteomes" id="UP001211907"/>
    </source>
</evidence>
<dbReference type="PIRSF" id="PIRSF001093">
    <property type="entry name" value="B-hxosamndse_ab_euk"/>
    <property type="match status" value="1"/>
</dbReference>
<evidence type="ECO:0000256" key="7">
    <source>
        <dbReference type="ARBA" id="ARBA00023295"/>
    </source>
</evidence>
<dbReference type="PRINTS" id="PR00738">
    <property type="entry name" value="GLHYDRLASE20"/>
</dbReference>
<name>A0AAD5T0L1_9FUNG</name>
<comment type="similarity">
    <text evidence="2">Belongs to the glycosyl hydrolase 20 family.</text>
</comment>
<dbReference type="GO" id="GO:0016020">
    <property type="term" value="C:membrane"/>
    <property type="evidence" value="ECO:0007669"/>
    <property type="project" value="TreeGrafter"/>
</dbReference>
<dbReference type="Gene3D" id="3.20.20.80">
    <property type="entry name" value="Glycosidases"/>
    <property type="match status" value="1"/>
</dbReference>
<accession>A0AAD5T0L1</accession>
<dbReference type="PANTHER" id="PTHR22600">
    <property type="entry name" value="BETA-HEXOSAMINIDASE"/>
    <property type="match status" value="1"/>
</dbReference>
<keyword evidence="7" id="KW-0326">Glycosidase</keyword>
<dbReference type="InterPro" id="IPR025705">
    <property type="entry name" value="Beta_hexosaminidase_sua/sub"/>
</dbReference>
<keyword evidence="4" id="KW-0732">Signal</keyword>
<feature type="domain" description="Beta-hexosaminidase eukaryotic type N-terminal" evidence="10">
    <location>
        <begin position="21"/>
        <end position="75"/>
    </location>
</feature>
<dbReference type="AlphaFoldDB" id="A0AAD5T0L1"/>
<dbReference type="PANTHER" id="PTHR22600:SF26">
    <property type="entry name" value="BETA-N-ACETYLHEXOSAMINIDASE"/>
    <property type="match status" value="1"/>
</dbReference>
<dbReference type="EC" id="3.2.1.52" evidence="3"/>
<evidence type="ECO:0000256" key="6">
    <source>
        <dbReference type="ARBA" id="ARBA00023180"/>
    </source>
</evidence>
<evidence type="ECO:0000256" key="1">
    <source>
        <dbReference type="ARBA" id="ARBA00001231"/>
    </source>
</evidence>
<evidence type="ECO:0000259" key="10">
    <source>
        <dbReference type="Pfam" id="PF14845"/>
    </source>
</evidence>
<dbReference type="GO" id="GO:0005975">
    <property type="term" value="P:carbohydrate metabolic process"/>
    <property type="evidence" value="ECO:0007669"/>
    <property type="project" value="InterPro"/>
</dbReference>
<dbReference type="Pfam" id="PF00728">
    <property type="entry name" value="Glyco_hydro_20"/>
    <property type="match status" value="1"/>
</dbReference>
<sequence>AGERFRINALAIGCNDAQTAGYGITKIKVFVTGTDPVNFVYGDESYTLQTDASSVTINANNSVGAIRALETLTQLVKPISVLPSHIRTDVNGCASAAAVGLGPGFIIPSGPWNITDYPSYSWRGVLLDTGRNYIPIKSILRTLDGMSATKLNVLHWHIVDATSFPIVSETYPDLSKAAYSPLSIYSYADVQAIVYYATERGIRVIPEFDTPAHTNELAVSAELAPFVLCPNGGANKTNSYWPTCAEPPCGNINIADPAAASAISELINEYTQMFPDSVFHLGGDEIETFCLNTSPEFTDIAFGKGTPVPQIGTDIWTAGLAKVYQSYINTLLQTTSAAGKQTMHWEDIVLKDGVLLPNNTIIQVWNSWDNIASKNSLQKTLALDRYQIVDSNSDYYYLDGGSGEWLTDLGFGTGGNSWKENYWTPYKAWQRAYTHDPRTSPIDNTTDTTGTGYSTIDNVVQFPAGNLQSIIGGEVAVWTEKIGYPSLDVKLWPRAAAMGEALWSADAFPDAGAKDFFEALPRLKVLSDRLLSRGLSVETLQPAWCNTEQCSTEFSGYSGNLSFGNSKPTYW</sequence>
<dbReference type="Proteomes" id="UP001211907">
    <property type="component" value="Unassembled WGS sequence"/>
</dbReference>
<dbReference type="Pfam" id="PF14845">
    <property type="entry name" value="Glycohydro_20b2"/>
    <property type="match status" value="1"/>
</dbReference>
<feature type="non-terminal residue" evidence="11">
    <location>
        <position position="1"/>
    </location>
</feature>
<comment type="catalytic activity">
    <reaction evidence="1">
        <text>Hydrolysis of terminal non-reducing N-acetyl-D-hexosamine residues in N-acetyl-beta-D-hexosaminides.</text>
        <dbReference type="EC" id="3.2.1.52"/>
    </reaction>
</comment>
<feature type="domain" description="Glycoside hydrolase family 20 catalytic" evidence="9">
    <location>
        <begin position="120"/>
        <end position="505"/>
    </location>
</feature>
<protein>
    <recommendedName>
        <fullName evidence="3">beta-N-acetylhexosaminidase</fullName>
        <ecNumber evidence="3">3.2.1.52</ecNumber>
    </recommendedName>
</protein>